<protein>
    <submittedName>
        <fullName evidence="2">Uncharacterized protein</fullName>
    </submittedName>
</protein>
<dbReference type="Proteomes" id="UP001177023">
    <property type="component" value="Unassembled WGS sequence"/>
</dbReference>
<accession>A0AA36GAI4</accession>
<evidence type="ECO:0000313" key="3">
    <source>
        <dbReference type="Proteomes" id="UP001177023"/>
    </source>
</evidence>
<feature type="region of interest" description="Disordered" evidence="1">
    <location>
        <begin position="1"/>
        <end position="46"/>
    </location>
</feature>
<keyword evidence="3" id="KW-1185">Reference proteome</keyword>
<dbReference type="EMBL" id="CATQJA010002663">
    <property type="protein sequence ID" value="CAJ0581566.1"/>
    <property type="molecule type" value="Genomic_DNA"/>
</dbReference>
<feature type="non-terminal residue" evidence="2">
    <location>
        <position position="1"/>
    </location>
</feature>
<organism evidence="2 3">
    <name type="scientific">Mesorhabditis spiculigera</name>
    <dbReference type="NCBI Taxonomy" id="96644"/>
    <lineage>
        <taxon>Eukaryota</taxon>
        <taxon>Metazoa</taxon>
        <taxon>Ecdysozoa</taxon>
        <taxon>Nematoda</taxon>
        <taxon>Chromadorea</taxon>
        <taxon>Rhabditida</taxon>
        <taxon>Rhabditina</taxon>
        <taxon>Rhabditomorpha</taxon>
        <taxon>Rhabditoidea</taxon>
        <taxon>Rhabditidae</taxon>
        <taxon>Mesorhabditinae</taxon>
        <taxon>Mesorhabditis</taxon>
    </lineage>
</organism>
<comment type="caution">
    <text evidence="2">The sequence shown here is derived from an EMBL/GenBank/DDBJ whole genome shotgun (WGS) entry which is preliminary data.</text>
</comment>
<evidence type="ECO:0000313" key="2">
    <source>
        <dbReference type="EMBL" id="CAJ0581566.1"/>
    </source>
</evidence>
<reference evidence="2" key="1">
    <citation type="submission" date="2023-06" db="EMBL/GenBank/DDBJ databases">
        <authorList>
            <person name="Delattre M."/>
        </authorList>
    </citation>
    <scope>NUCLEOTIDE SEQUENCE</scope>
    <source>
        <strain evidence="2">AF72</strain>
    </source>
</reference>
<dbReference type="AlphaFoldDB" id="A0AA36GAI4"/>
<gene>
    <name evidence="2" type="ORF">MSPICULIGERA_LOCUS19723</name>
</gene>
<feature type="compositionally biased region" description="Basic and acidic residues" evidence="1">
    <location>
        <begin position="37"/>
        <end position="46"/>
    </location>
</feature>
<name>A0AA36GAI4_9BILA</name>
<evidence type="ECO:0000256" key="1">
    <source>
        <dbReference type="SAM" id="MobiDB-lite"/>
    </source>
</evidence>
<proteinExistence type="predicted"/>
<sequence length="268" mass="30494">MPPRPPRDWMLAPAPPQQSVDGPVQRPNPLSNTQKELMGRRRDGVHRREARQTLLHQLIWMDTTMKTTMGQMRWAIAVGSPERCGPAPRQIWARVFEKGAEVEQLVLIGRNGTADISLDGERFDGVKTQVVYWDPSAVNDISNTCITLANDFAITALHDAMHGGEPEYEPPEKKDLIIAELPPADPPQPPFGNCWPPVQQHEIDLYGLREGRPKVELDDILSAVDDWLEKNATQTAEWEDMTPYSYQECPYELPLWAMFYECNVPIWL</sequence>